<evidence type="ECO:0000313" key="1">
    <source>
        <dbReference type="EMBL" id="RPD37962.1"/>
    </source>
</evidence>
<dbReference type="RefSeq" id="WP_120519408.1">
    <property type="nucleotide sequence ID" value="NZ_QXZY01000020.1"/>
</dbReference>
<reference evidence="2" key="1">
    <citation type="submission" date="2018-11" db="EMBL/GenBank/DDBJ databases">
        <title>Chitinophaga lutea sp.nov., isolate from arsenic contaminated soil.</title>
        <authorList>
            <person name="Zong Y."/>
        </authorList>
    </citation>
    <scope>NUCLEOTIDE SEQUENCE [LARGE SCALE GENOMIC DNA]</scope>
    <source>
        <strain evidence="2">YLT18</strain>
    </source>
</reference>
<keyword evidence="2" id="KW-1185">Reference proteome</keyword>
<accession>A0A3N4M4G3</accession>
<dbReference type="Gene3D" id="3.40.50.300">
    <property type="entry name" value="P-loop containing nucleotide triphosphate hydrolases"/>
    <property type="match status" value="1"/>
</dbReference>
<proteinExistence type="predicted"/>
<gene>
    <name evidence="1" type="ORF">EG028_27470</name>
</gene>
<dbReference type="SUPFAM" id="SSF52540">
    <property type="entry name" value="P-loop containing nucleoside triphosphate hydrolases"/>
    <property type="match status" value="1"/>
</dbReference>
<organism evidence="1 2">
    <name type="scientific">Chitinophaga barathri</name>
    <dbReference type="NCBI Taxonomy" id="1647451"/>
    <lineage>
        <taxon>Bacteria</taxon>
        <taxon>Pseudomonadati</taxon>
        <taxon>Bacteroidota</taxon>
        <taxon>Chitinophagia</taxon>
        <taxon>Chitinophagales</taxon>
        <taxon>Chitinophagaceae</taxon>
        <taxon>Chitinophaga</taxon>
    </lineage>
</organism>
<dbReference type="InterPro" id="IPR027417">
    <property type="entry name" value="P-loop_NTPase"/>
</dbReference>
<evidence type="ECO:0000313" key="2">
    <source>
        <dbReference type="Proteomes" id="UP000279089"/>
    </source>
</evidence>
<dbReference type="AlphaFoldDB" id="A0A3N4M4G3"/>
<dbReference type="EMBL" id="RMBX01000021">
    <property type="protein sequence ID" value="RPD37962.1"/>
    <property type="molecule type" value="Genomic_DNA"/>
</dbReference>
<comment type="caution">
    <text evidence="1">The sequence shown here is derived from an EMBL/GenBank/DDBJ whole genome shotgun (WGS) entry which is preliminary data.</text>
</comment>
<dbReference type="OrthoDB" id="956377at2"/>
<name>A0A3N4M4G3_9BACT</name>
<dbReference type="Proteomes" id="UP000279089">
    <property type="component" value="Unassembled WGS sequence"/>
</dbReference>
<sequence>MIDLSYDFIITLQSEVLRQFGVENLQPNQCKHLAQAILNHTGKLVSETTLKRVFGFAVTQHSFSRYTLNTLAQYCRFRDWEEFQTHFYKKTFRPQATAEDHSKWADVRKRAAAVSHYTMLTLKNRCGMPFENTVPRQYCLSHIERFLESSHAATVLIAPAGWGKSLALVHAAEHYWFGRDPVYQNDICWFINAHAAGSLLLKGFSLSAWLDNQLSLGNGDNFREYFSTHPNEKGGRLVLIIDGFDEIAMGADKLKLLYNKLEDFVYSNDLHPWVKVILSIRSSTWGEVFHQSHQYPSFRKYWYLGQEMDEDTNTNIPLLTEQEVKSVLYNFDFDPATVRLFSDSFLQKLRHPYYLQLFSQLNATPDQSFVDENLSLFEVISKFIQNRVFSSPANSFKVRIIDKMLQLLDMGKTGLYTDKCTLLNKNAELFPAYKELLADNILVEENLSQEIMFNVKVRFAHNFLLEYFTAMHFLSQHEQTVSEKLLLEVLDYFPQSPFRIAVFKWLLRFAITGNQVDSIRNFFKLPLATLEKAHLLEYVVLHYQQEGSQQPQLSSIFPPGYFRKNPFSQFINDDFIHFKKRKVLNTLLGMAESPDDKLKIRSNLFVMALMQLDAEQCEIELSNIKKICAGGEMAGEMWISPYEAFLFIYEYLKFGQLDEKMKDKIYHYVQHWNFTQQKSFTVGEEAVYRAMCFIFLMLGDYQQLLLFTQRLFEQHPSILFNRTDPFRLMLLCWKAQAHISTGDIAAASRISQHVENVLKHYSSDFFNGRHLDTLQKIIAAQIYYQEKEFNKAIRAAEAAMDTAQKLDFKIFALLNYGVLNRIYHHLQMDKQKKDALHKMELIRESTSFKQTLPAFEPM</sequence>
<protein>
    <submittedName>
        <fullName evidence="1">Uncharacterized protein</fullName>
    </submittedName>
</protein>